<evidence type="ECO:0000256" key="7">
    <source>
        <dbReference type="ARBA" id="ARBA00022989"/>
    </source>
</evidence>
<dbReference type="STRING" id="4577.A0A1D6I078"/>
<protein>
    <submittedName>
        <fullName evidence="9">UDP-glycosyltransferase TURAN</fullName>
    </submittedName>
</protein>
<organism evidence="9">
    <name type="scientific">Zea mays</name>
    <name type="common">Maize</name>
    <dbReference type="NCBI Taxonomy" id="4577"/>
    <lineage>
        <taxon>Eukaryota</taxon>
        <taxon>Viridiplantae</taxon>
        <taxon>Streptophyta</taxon>
        <taxon>Embryophyta</taxon>
        <taxon>Tracheophyta</taxon>
        <taxon>Spermatophyta</taxon>
        <taxon>Magnoliopsida</taxon>
        <taxon>Liliopsida</taxon>
        <taxon>Poales</taxon>
        <taxon>Poaceae</taxon>
        <taxon>PACMAD clade</taxon>
        <taxon>Panicoideae</taxon>
        <taxon>Andropogonodae</taxon>
        <taxon>Andropogoneae</taxon>
        <taxon>Tripsacinae</taxon>
        <taxon>Zea</taxon>
    </lineage>
</organism>
<sequence length="114" mass="13121">MAAGAFCVTKAMQHELAQNWGIGMPDEDFSIVLEAVLMYDRRVAAALGEDDSTDEEQLWIDIKNGKQFVYPRLLFIVTGKGPDRKKYEDQIKRLKLRRVALRTMWLASEDYPLL</sequence>
<dbReference type="eggNOG" id="KOG2941">
    <property type="taxonomic scope" value="Eukaryota"/>
</dbReference>
<dbReference type="eggNOG" id="KOG0431">
    <property type="taxonomic scope" value="Eukaryota"/>
</dbReference>
<keyword evidence="7" id="KW-1133">Transmembrane helix</keyword>
<keyword evidence="8" id="KW-0472">Membrane</keyword>
<dbReference type="GO" id="GO:0000030">
    <property type="term" value="F:mannosyltransferase activity"/>
    <property type="evidence" value="ECO:0007669"/>
    <property type="project" value="InterPro"/>
</dbReference>
<dbReference type="PaxDb" id="4577-GRMZM2G421470_P01"/>
<dbReference type="PANTHER" id="PTHR13036:SF0">
    <property type="entry name" value="CHITOBIOSYLDIPHOSPHODOLICHOL BETA-MANNOSYLTRANSFERASE"/>
    <property type="match status" value="1"/>
</dbReference>
<accession>A0A1D6I078</accession>
<evidence type="ECO:0000313" key="9">
    <source>
        <dbReference type="EMBL" id="ONM53684.1"/>
    </source>
</evidence>
<evidence type="ECO:0000256" key="6">
    <source>
        <dbReference type="ARBA" id="ARBA00022824"/>
    </source>
</evidence>
<evidence type="ECO:0000256" key="3">
    <source>
        <dbReference type="ARBA" id="ARBA00022676"/>
    </source>
</evidence>
<proteinExistence type="predicted"/>
<name>A0A1D6I078_MAIZE</name>
<evidence type="ECO:0000256" key="1">
    <source>
        <dbReference type="ARBA" id="ARBA00004389"/>
    </source>
</evidence>
<evidence type="ECO:0000256" key="4">
    <source>
        <dbReference type="ARBA" id="ARBA00022679"/>
    </source>
</evidence>
<dbReference type="GO" id="GO:0005789">
    <property type="term" value="C:endoplasmic reticulum membrane"/>
    <property type="evidence" value="ECO:0007669"/>
    <property type="project" value="UniProtKB-SubCell"/>
</dbReference>
<dbReference type="AlphaFoldDB" id="A0A1D6I078"/>
<evidence type="ECO:0000256" key="2">
    <source>
        <dbReference type="ARBA" id="ARBA00004922"/>
    </source>
</evidence>
<feature type="non-terminal residue" evidence="9">
    <location>
        <position position="114"/>
    </location>
</feature>
<dbReference type="PANTHER" id="PTHR13036">
    <property type="entry name" value="BETA1,4 MANNOSYLTRANSFERASE"/>
    <property type="match status" value="1"/>
</dbReference>
<dbReference type="InterPro" id="IPR026051">
    <property type="entry name" value="ALG1-like"/>
</dbReference>
<dbReference type="InParanoid" id="A0A1D6I078"/>
<gene>
    <name evidence="9" type="ORF">ZEAMMB73_Zm00001d019745</name>
</gene>
<reference evidence="9" key="1">
    <citation type="submission" date="2015-12" db="EMBL/GenBank/DDBJ databases">
        <title>Update maize B73 reference genome by single molecule sequencing technologies.</title>
        <authorList>
            <consortium name="Maize Genome Sequencing Project"/>
            <person name="Ware D."/>
        </authorList>
    </citation>
    <scope>NUCLEOTIDE SEQUENCE [LARGE SCALE GENOMIC DNA]</scope>
    <source>
        <tissue evidence="9">Seedling</tissue>
    </source>
</reference>
<keyword evidence="5" id="KW-0812">Transmembrane</keyword>
<evidence type="ECO:0000256" key="8">
    <source>
        <dbReference type="ARBA" id="ARBA00023136"/>
    </source>
</evidence>
<dbReference type="EMBL" id="CM007650">
    <property type="protein sequence ID" value="ONM53684.1"/>
    <property type="molecule type" value="Genomic_DNA"/>
</dbReference>
<keyword evidence="4 9" id="KW-0808">Transferase</keyword>
<keyword evidence="6" id="KW-0256">Endoplasmic reticulum</keyword>
<dbReference type="ExpressionAtlas" id="A0A1D6I078">
    <property type="expression patterns" value="baseline"/>
</dbReference>
<comment type="pathway">
    <text evidence="2">Protein modification; protein glycosylation.</text>
</comment>
<evidence type="ECO:0000256" key="5">
    <source>
        <dbReference type="ARBA" id="ARBA00022692"/>
    </source>
</evidence>
<keyword evidence="3" id="KW-0328">Glycosyltransferase</keyword>
<comment type="subcellular location">
    <subcellularLocation>
        <location evidence="1">Endoplasmic reticulum membrane</location>
        <topology evidence="1">Single-pass membrane protein</topology>
    </subcellularLocation>
</comment>